<dbReference type="Proteomes" id="UP000016521">
    <property type="component" value="Chromosome I"/>
</dbReference>
<gene>
    <name evidence="2" type="ORF">D0511_01845</name>
    <name evidence="1" type="ORF">PPIS_a3245</name>
</gene>
<protein>
    <submittedName>
        <fullName evidence="2">Uncharacterized protein</fullName>
    </submittedName>
</protein>
<dbReference type="KEGG" id="ppis:B1L02_01830"/>
<dbReference type="EMBL" id="CP011924">
    <property type="protein sequence ID" value="ATD08070.1"/>
    <property type="molecule type" value="Genomic_DNA"/>
</dbReference>
<reference evidence="2 4" key="2">
    <citation type="submission" date="2018-08" db="EMBL/GenBank/DDBJ databases">
        <title>Whole Genome Sequences of Two Pseudoalteromonas piscicida Strains, DE1-A and DE2-A, which Exhibit Strong Antibacterial Activity against Vibrio vulnificus.</title>
        <authorList>
            <person name="Richards G.P."/>
            <person name="Needleman D.S."/>
            <person name="Watson M.A."/>
            <person name="Polson S.W."/>
        </authorList>
    </citation>
    <scope>NUCLEOTIDE SEQUENCE [LARGE SCALE GENOMIC DNA]</scope>
    <source>
        <strain evidence="2 4">DE2-A</strain>
    </source>
</reference>
<reference evidence="1 3" key="1">
    <citation type="submission" date="2015-06" db="EMBL/GenBank/DDBJ databases">
        <authorList>
            <person name="Xie B.-B."/>
            <person name="Rong J.-C."/>
            <person name="Qin Q.-L."/>
            <person name="Zhang Y.-Z."/>
        </authorList>
    </citation>
    <scope>NUCLEOTIDE SEQUENCE [LARGE SCALE GENOMIC DNA]</scope>
    <source>
        <strain evidence="1 3">JCM 20779</strain>
    </source>
</reference>
<keyword evidence="3" id="KW-1185">Reference proteome</keyword>
<evidence type="ECO:0000313" key="1">
    <source>
        <dbReference type="EMBL" id="ATD08070.1"/>
    </source>
</evidence>
<dbReference type="EMBL" id="CP031761">
    <property type="protein sequence ID" value="AXR00943.1"/>
    <property type="molecule type" value="Genomic_DNA"/>
</dbReference>
<evidence type="ECO:0000313" key="4">
    <source>
        <dbReference type="Proteomes" id="UP000258102"/>
    </source>
</evidence>
<sequence>MKLQLKKKQLKSLQAKDLNNQATRKIAAAGATFGSRVDCGSWQICDTHPAICESMGLCRSVDIC</sequence>
<dbReference type="OrthoDB" id="6307082at2"/>
<accession>A0A1Z3NEL9</accession>
<dbReference type="Proteomes" id="UP000258102">
    <property type="component" value="Chromosome 1"/>
</dbReference>
<dbReference type="RefSeq" id="WP_010378488.1">
    <property type="nucleotide sequence ID" value="NZ_CP011924.1"/>
</dbReference>
<proteinExistence type="predicted"/>
<evidence type="ECO:0000313" key="3">
    <source>
        <dbReference type="Proteomes" id="UP000016521"/>
    </source>
</evidence>
<organism evidence="2 4">
    <name type="scientific">Pseudoalteromonas piscicida</name>
    <dbReference type="NCBI Taxonomy" id="43662"/>
    <lineage>
        <taxon>Bacteria</taxon>
        <taxon>Pseudomonadati</taxon>
        <taxon>Pseudomonadota</taxon>
        <taxon>Gammaproteobacteria</taxon>
        <taxon>Alteromonadales</taxon>
        <taxon>Pseudoalteromonadaceae</taxon>
        <taxon>Pseudoalteromonas</taxon>
    </lineage>
</organism>
<dbReference type="AlphaFoldDB" id="A0A1Z3NEL9"/>
<evidence type="ECO:0000313" key="2">
    <source>
        <dbReference type="EMBL" id="AXR00943.1"/>
    </source>
</evidence>
<name>A0A1Z3NEL9_PSEO7</name>